<comment type="caution">
    <text evidence="1">The sequence shown here is derived from an EMBL/GenBank/DDBJ whole genome shotgun (WGS) entry which is preliminary data.</text>
</comment>
<reference evidence="1 2" key="1">
    <citation type="submission" date="2021-03" db="EMBL/GenBank/DDBJ databases">
        <title>Genomic Encyclopedia of Type Strains, Phase IV (KMG-IV): sequencing the most valuable type-strain genomes for metagenomic binning, comparative biology and taxonomic classification.</title>
        <authorList>
            <person name="Goeker M."/>
        </authorList>
    </citation>
    <scope>NUCLEOTIDE SEQUENCE [LARGE SCALE GENOMIC DNA]</scope>
    <source>
        <strain evidence="1 2">DSM 24738</strain>
    </source>
</reference>
<dbReference type="SUPFAM" id="SSF160544">
    <property type="entry name" value="EscU C-terminal domain-like"/>
    <property type="match status" value="1"/>
</dbReference>
<name>A0ABS4GNN2_9BACL</name>
<keyword evidence="2" id="KW-1185">Reference proteome</keyword>
<keyword evidence="1" id="KW-0966">Cell projection</keyword>
<sequence>MIQKWFNQIRKKEVNGPAAAVIRFDQEKDNVPTVVASGKGAIALQIIEKAKEHGIPIQEDPVVVSQLIDMDLGENIPPQLYSVIAEILIMIEELEKKL</sequence>
<dbReference type="PANTHER" id="PTHR30531:SF12">
    <property type="entry name" value="FLAGELLAR BIOSYNTHETIC PROTEIN FLHB"/>
    <property type="match status" value="1"/>
</dbReference>
<protein>
    <submittedName>
        <fullName evidence="1">Flagellar biosynthesis protein</fullName>
    </submittedName>
</protein>
<evidence type="ECO:0000313" key="2">
    <source>
        <dbReference type="Proteomes" id="UP001519343"/>
    </source>
</evidence>
<gene>
    <name evidence="1" type="ORF">J2Z37_001481</name>
</gene>
<dbReference type="InterPro" id="IPR029025">
    <property type="entry name" value="T3SS_substrate_exporter_C"/>
</dbReference>
<keyword evidence="1" id="KW-0282">Flagellum</keyword>
<dbReference type="EMBL" id="JAGGKT010000003">
    <property type="protein sequence ID" value="MBP1931480.1"/>
    <property type="molecule type" value="Genomic_DNA"/>
</dbReference>
<accession>A0ABS4GNN2</accession>
<organism evidence="1 2">
    <name type="scientific">Ammoniphilus resinae</name>
    <dbReference type="NCBI Taxonomy" id="861532"/>
    <lineage>
        <taxon>Bacteria</taxon>
        <taxon>Bacillati</taxon>
        <taxon>Bacillota</taxon>
        <taxon>Bacilli</taxon>
        <taxon>Bacillales</taxon>
        <taxon>Paenibacillaceae</taxon>
        <taxon>Aneurinibacillus group</taxon>
        <taxon>Ammoniphilus</taxon>
    </lineage>
</organism>
<dbReference type="Proteomes" id="UP001519343">
    <property type="component" value="Unassembled WGS sequence"/>
</dbReference>
<dbReference type="Pfam" id="PF01312">
    <property type="entry name" value="Bac_export_2"/>
    <property type="match status" value="1"/>
</dbReference>
<dbReference type="InterPro" id="IPR006135">
    <property type="entry name" value="T3SS_substrate_exporter"/>
</dbReference>
<proteinExistence type="predicted"/>
<dbReference type="RefSeq" id="WP_209809578.1">
    <property type="nucleotide sequence ID" value="NZ_JAGGKT010000003.1"/>
</dbReference>
<evidence type="ECO:0000313" key="1">
    <source>
        <dbReference type="EMBL" id="MBP1931480.1"/>
    </source>
</evidence>
<dbReference type="Gene3D" id="3.40.1690.10">
    <property type="entry name" value="secretion proteins EscU"/>
    <property type="match status" value="1"/>
</dbReference>
<dbReference type="PANTHER" id="PTHR30531">
    <property type="entry name" value="FLAGELLAR BIOSYNTHETIC PROTEIN FLHB"/>
    <property type="match status" value="1"/>
</dbReference>
<keyword evidence="1" id="KW-0969">Cilium</keyword>